<dbReference type="AlphaFoldDB" id="A0A1W1I389"/>
<dbReference type="Proteomes" id="UP000192042">
    <property type="component" value="Chromosome I"/>
</dbReference>
<accession>A0A1W1I389</accession>
<evidence type="ECO:0000313" key="1">
    <source>
        <dbReference type="EMBL" id="SLM47435.1"/>
    </source>
</evidence>
<name>A0A1W1I389_9BACT</name>
<dbReference type="KEGG" id="nja:NSJP_1263"/>
<organism evidence="1 2">
    <name type="scientific">Nitrospira japonica</name>
    <dbReference type="NCBI Taxonomy" id="1325564"/>
    <lineage>
        <taxon>Bacteria</taxon>
        <taxon>Pseudomonadati</taxon>
        <taxon>Nitrospirota</taxon>
        <taxon>Nitrospiria</taxon>
        <taxon>Nitrospirales</taxon>
        <taxon>Nitrospiraceae</taxon>
        <taxon>Nitrospira</taxon>
    </lineage>
</organism>
<evidence type="ECO:0008006" key="3">
    <source>
        <dbReference type="Google" id="ProtNLM"/>
    </source>
</evidence>
<sequence>MSRQPHSQCLERRTLFRVSAGLLLLFPYMLMRYLPLLSVGIVRAEELTEDREITKEIWLNEFFQIKPPIGALHLFRFADEMYATTKPISWVPAKGEQQKTYEQVDVPIGFVTDFASVPRIFWQFLPRDGKYTYPAIVHDYLYWTQNRSREMADQILRIGMQEFGIDPIVVNAVYWSVRAAGDIAWKHNAKLKSQGERRILKRFPEDPLMKWQNWKEHNDVFA</sequence>
<dbReference type="RefSeq" id="WP_080885971.1">
    <property type="nucleotide sequence ID" value="NZ_LT828648.1"/>
</dbReference>
<reference evidence="1 2" key="1">
    <citation type="submission" date="2017-03" db="EMBL/GenBank/DDBJ databases">
        <authorList>
            <person name="Afonso C.L."/>
            <person name="Miller P.J."/>
            <person name="Scott M.A."/>
            <person name="Spackman E."/>
            <person name="Goraichik I."/>
            <person name="Dimitrov K.M."/>
            <person name="Suarez D.L."/>
            <person name="Swayne D.E."/>
        </authorList>
    </citation>
    <scope>NUCLEOTIDE SEQUENCE [LARGE SCALE GENOMIC DNA]</scope>
    <source>
        <strain evidence="1">Genome sequencing of Nitrospira japonica strain NJ11</strain>
    </source>
</reference>
<keyword evidence="2" id="KW-1185">Reference proteome</keyword>
<protein>
    <recommendedName>
        <fullName evidence="3">DUF1353 domain-containing protein</fullName>
    </recommendedName>
</protein>
<evidence type="ECO:0000313" key="2">
    <source>
        <dbReference type="Proteomes" id="UP000192042"/>
    </source>
</evidence>
<dbReference type="Pfam" id="PF07087">
    <property type="entry name" value="DUF1353"/>
    <property type="match status" value="1"/>
</dbReference>
<gene>
    <name evidence="1" type="ORF">NSJP_1263</name>
</gene>
<dbReference type="EMBL" id="LT828648">
    <property type="protein sequence ID" value="SLM47435.1"/>
    <property type="molecule type" value="Genomic_DNA"/>
</dbReference>
<proteinExistence type="predicted"/>
<dbReference type="InterPro" id="IPR010767">
    <property type="entry name" value="Phage_CGC-2007_Cje0229"/>
</dbReference>